<reference evidence="2 3" key="1">
    <citation type="submission" date="2023-02" db="EMBL/GenBank/DDBJ databases">
        <title>Pseudomonas chrutzelriedensis sp. nov., a potently antifungal strain isolated from moss.</title>
        <authorList>
            <person name="Schnyder A."/>
            <person name="Kalawong R."/>
            <person name="Eberl L."/>
            <person name="Agnoli K."/>
        </authorList>
    </citation>
    <scope>NUCLEOTIDE SEQUENCE [LARGE SCALE GENOMIC DNA]</scope>
    <source>
        <strain evidence="2 3">681</strain>
    </source>
</reference>
<evidence type="ECO:0000313" key="2">
    <source>
        <dbReference type="EMBL" id="MDI2591462.1"/>
    </source>
</evidence>
<evidence type="ECO:0000313" key="3">
    <source>
        <dbReference type="Proteomes" id="UP001159100"/>
    </source>
</evidence>
<dbReference type="NCBIfam" id="NF041882">
    <property type="entry name" value="PA3371_fam"/>
    <property type="match status" value="1"/>
</dbReference>
<proteinExistence type="predicted"/>
<accession>A0ABT6QKQ8</accession>
<feature type="transmembrane region" description="Helical" evidence="1">
    <location>
        <begin position="30"/>
        <end position="49"/>
    </location>
</feature>
<dbReference type="InterPro" id="IPR049711">
    <property type="entry name" value="PA3371-like"/>
</dbReference>
<keyword evidence="1" id="KW-1133">Transmembrane helix</keyword>
<keyword evidence="1" id="KW-0812">Transmembrane</keyword>
<protein>
    <submittedName>
        <fullName evidence="2">Uncharacterized protein</fullName>
    </submittedName>
</protein>
<dbReference type="RefSeq" id="WP_259495863.1">
    <property type="nucleotide sequence ID" value="NZ_JARBWL010000001.1"/>
</dbReference>
<dbReference type="Proteomes" id="UP001159100">
    <property type="component" value="Unassembled WGS sequence"/>
</dbReference>
<organism evidence="2 3">
    <name type="scientific">Pseudomonas fungipugnans</name>
    <dbReference type="NCBI Taxonomy" id="3024217"/>
    <lineage>
        <taxon>Bacteria</taxon>
        <taxon>Pseudomonadati</taxon>
        <taxon>Pseudomonadota</taxon>
        <taxon>Gammaproteobacteria</taxon>
        <taxon>Pseudomonadales</taxon>
        <taxon>Pseudomonadaceae</taxon>
        <taxon>Pseudomonas</taxon>
    </lineage>
</organism>
<dbReference type="EMBL" id="JARBWL010000001">
    <property type="protein sequence ID" value="MDI2591462.1"/>
    <property type="molecule type" value="Genomic_DNA"/>
</dbReference>
<evidence type="ECO:0000256" key="1">
    <source>
        <dbReference type="SAM" id="Phobius"/>
    </source>
</evidence>
<keyword evidence="3" id="KW-1185">Reference proteome</keyword>
<name>A0ABT6QKQ8_9PSED</name>
<comment type="caution">
    <text evidence="2">The sequence shown here is derived from an EMBL/GenBank/DDBJ whole genome shotgun (WGS) entry which is preliminary data.</text>
</comment>
<keyword evidence="1" id="KW-0472">Membrane</keyword>
<sequence>MSKSAIGFFILALLSGILHLATNQATTITLPLIGCAAFSSLFVVALIIGRRIKFDPVLR</sequence>
<gene>
    <name evidence="2" type="ORF">POF45_08495</name>
</gene>